<keyword evidence="1" id="KW-0732">Signal</keyword>
<protein>
    <submittedName>
        <fullName evidence="2">Uncharacterized protein</fullName>
    </submittedName>
</protein>
<feature type="chain" id="PRO_5046809007" evidence="1">
    <location>
        <begin position="22"/>
        <end position="102"/>
    </location>
</feature>
<reference evidence="2" key="1">
    <citation type="journal article" date="2021" name="Front. Microbiol.">
        <title>Comprehensive Comparative Genomics and Phenotyping of Methylobacterium Species.</title>
        <authorList>
            <person name="Alessa O."/>
            <person name="Ogura Y."/>
            <person name="Fujitani Y."/>
            <person name="Takami H."/>
            <person name="Hayashi T."/>
            <person name="Sahin N."/>
            <person name="Tani A."/>
        </authorList>
    </citation>
    <scope>NUCLEOTIDE SEQUENCE</scope>
    <source>
        <strain evidence="2">NBRC 15689</strain>
    </source>
</reference>
<evidence type="ECO:0000313" key="3">
    <source>
        <dbReference type="Proteomes" id="UP001055156"/>
    </source>
</evidence>
<accession>A0ABQ4TBS4</accession>
<name>A0ABQ4TBS4_METOR</name>
<keyword evidence="3" id="KW-1185">Reference proteome</keyword>
<reference evidence="2" key="2">
    <citation type="submission" date="2021-08" db="EMBL/GenBank/DDBJ databases">
        <authorList>
            <person name="Tani A."/>
            <person name="Ola A."/>
            <person name="Ogura Y."/>
            <person name="Katsura K."/>
            <person name="Hayashi T."/>
        </authorList>
    </citation>
    <scope>NUCLEOTIDE SEQUENCE</scope>
    <source>
        <strain evidence="2">NBRC 15689</strain>
    </source>
</reference>
<evidence type="ECO:0000256" key="1">
    <source>
        <dbReference type="SAM" id="SignalP"/>
    </source>
</evidence>
<proteinExistence type="predicted"/>
<sequence>MKPARRLFVIALTFACGPAPAFECPDFLRMHGMLRRAQARCAFERFNPEIVDMARQCYDRLGAQAGAPAMHTGAAEFDRMASLRGEDTTCNLIQQRFPMVVR</sequence>
<gene>
    <name evidence="2" type="ORF">LKMONMHP_2377</name>
</gene>
<evidence type="ECO:0000313" key="2">
    <source>
        <dbReference type="EMBL" id="GJE27517.1"/>
    </source>
</evidence>
<organism evidence="2 3">
    <name type="scientific">Methylobacterium organophilum</name>
    <dbReference type="NCBI Taxonomy" id="410"/>
    <lineage>
        <taxon>Bacteria</taxon>
        <taxon>Pseudomonadati</taxon>
        <taxon>Pseudomonadota</taxon>
        <taxon>Alphaproteobacteria</taxon>
        <taxon>Hyphomicrobiales</taxon>
        <taxon>Methylobacteriaceae</taxon>
        <taxon>Methylobacterium</taxon>
    </lineage>
</organism>
<comment type="caution">
    <text evidence="2">The sequence shown here is derived from an EMBL/GenBank/DDBJ whole genome shotgun (WGS) entry which is preliminary data.</text>
</comment>
<feature type="signal peptide" evidence="1">
    <location>
        <begin position="1"/>
        <end position="21"/>
    </location>
</feature>
<dbReference type="EMBL" id="BPQV01000006">
    <property type="protein sequence ID" value="GJE27517.1"/>
    <property type="molecule type" value="Genomic_DNA"/>
</dbReference>
<dbReference type="Proteomes" id="UP001055156">
    <property type="component" value="Unassembled WGS sequence"/>
</dbReference>